<dbReference type="RefSeq" id="WP_009209195.1">
    <property type="nucleotide sequence ID" value="NZ_BBWP01000041.1"/>
</dbReference>
<dbReference type="InterPro" id="IPR002589">
    <property type="entry name" value="Macro_dom"/>
</dbReference>
<dbReference type="SMART" id="SM00506">
    <property type="entry name" value="A1pp"/>
    <property type="match status" value="1"/>
</dbReference>
<sequence>MIRFVSGNLLNSGAEALVNTVNTVGVMGKGIALMFKEAFPANFRAYAAACKNEEIKVGQIFVTERTDWVGGPRWIVNFPTKKHWRNPSKIEWIDQGLEDLKRFVIANGVRSIALPPLGSGNGGLDWREVRPRIEQALGDLIDVDVIVYEPTDVYQNVAKREGVEKLTPARALVAELVRRYWILGIECTMLEIQKLTYLLDRNVKATGVDSPLKLAYKAERYGPYAQNLQHLLNSLDGSYLHCERRIADAGPLDIVWFEDSKRDHVAAYLKSADARPYLAALHATSDTIDGFESPLGMELLGTIDWLLDHGAEANVPAVREGLRNWAGGIEAGERKQRLFDDRMLQLALERLTGRIAEEA</sequence>
<dbReference type="PANTHER" id="PTHR12521:SF0">
    <property type="entry name" value="ADP-RIBOSE GLYCOHYDROLASE OARD1"/>
    <property type="match status" value="1"/>
</dbReference>
<gene>
    <name evidence="3" type="ORF">SI859A1_01337</name>
</gene>
<dbReference type="HOGENOM" id="CLU_049707_0_0_5"/>
<dbReference type="Gene3D" id="3.40.220.10">
    <property type="entry name" value="Leucine Aminopeptidase, subunit E, domain 1"/>
    <property type="match status" value="1"/>
</dbReference>
<dbReference type="Pfam" id="PF01661">
    <property type="entry name" value="Macro"/>
    <property type="match status" value="1"/>
</dbReference>
<comment type="caution">
    <text evidence="3">The sequence shown here is derived from an EMBL/GenBank/DDBJ whole genome shotgun (WGS) entry which is preliminary data.</text>
</comment>
<accession>Q1YIY3</accession>
<protein>
    <recommendedName>
        <fullName evidence="2">Macro domain-containing protein</fullName>
    </recommendedName>
</protein>
<dbReference type="EMBL" id="AAPJ01000003">
    <property type="protein sequence ID" value="EAS49984.1"/>
    <property type="molecule type" value="Genomic_DNA"/>
</dbReference>
<evidence type="ECO:0000259" key="2">
    <source>
        <dbReference type="PROSITE" id="PS51154"/>
    </source>
</evidence>
<proteinExistence type="predicted"/>
<dbReference type="GO" id="GO:0140291">
    <property type="term" value="P:peptidyl-glutamate ADP-deribosylation"/>
    <property type="evidence" value="ECO:0007669"/>
    <property type="project" value="TreeGrafter"/>
</dbReference>
<name>Q1YIY3_AURMS</name>
<dbReference type="OrthoDB" id="9780211at2"/>
<dbReference type="PROSITE" id="PS51154">
    <property type="entry name" value="MACRO"/>
    <property type="match status" value="1"/>
</dbReference>
<dbReference type="AlphaFoldDB" id="Q1YIY3"/>
<dbReference type="SUPFAM" id="SSF52949">
    <property type="entry name" value="Macro domain-like"/>
    <property type="match status" value="1"/>
</dbReference>
<feature type="domain" description="Macro" evidence="2">
    <location>
        <begin position="1"/>
        <end position="162"/>
    </location>
</feature>
<evidence type="ECO:0000313" key="4">
    <source>
        <dbReference type="Proteomes" id="UP000000321"/>
    </source>
</evidence>
<dbReference type="BioCyc" id="AURANTIMONAS:SI859A1_01337-MONOMER"/>
<evidence type="ECO:0000313" key="3">
    <source>
        <dbReference type="EMBL" id="EAS49984.1"/>
    </source>
</evidence>
<dbReference type="InterPro" id="IPR050892">
    <property type="entry name" value="ADP-ribose_metab_enzymes"/>
</dbReference>
<reference evidence="3 4" key="1">
    <citation type="journal article" date="2008" name="Appl. Environ. Microbiol.">
        <title>Genomic insights into Mn(II) oxidation by the marine alphaproteobacterium Aurantimonas sp. strain SI85-9A1.</title>
        <authorList>
            <person name="Dick G.J."/>
            <person name="Podell S."/>
            <person name="Johnson H.A."/>
            <person name="Rivera-Espinoza Y."/>
            <person name="Bernier-Latmani R."/>
            <person name="McCarthy J.K."/>
            <person name="Torpey J.W."/>
            <person name="Clement B.G."/>
            <person name="Gaasterland T."/>
            <person name="Tebo B.M."/>
        </authorList>
    </citation>
    <scope>NUCLEOTIDE SEQUENCE [LARGE SCALE GENOMIC DNA]</scope>
    <source>
        <strain evidence="3 4">SI85-9A1</strain>
    </source>
</reference>
<keyword evidence="4" id="KW-1185">Reference proteome</keyword>
<dbReference type="PANTHER" id="PTHR12521">
    <property type="entry name" value="PROTEIN C6ORF130"/>
    <property type="match status" value="1"/>
</dbReference>
<evidence type="ECO:0000256" key="1">
    <source>
        <dbReference type="ARBA" id="ARBA00035885"/>
    </source>
</evidence>
<dbReference type="InterPro" id="IPR043472">
    <property type="entry name" value="Macro_dom-like"/>
</dbReference>
<comment type="catalytic activity">
    <reaction evidence="1">
        <text>an N-(ADP-alpha-D-ribosyl)-thymidine in DNA + H2O = a thymidine in DNA + ADP-D-ribose</text>
        <dbReference type="Rhea" id="RHEA:71655"/>
        <dbReference type="Rhea" id="RHEA-COMP:13556"/>
        <dbReference type="Rhea" id="RHEA-COMP:18051"/>
        <dbReference type="ChEBI" id="CHEBI:15377"/>
        <dbReference type="ChEBI" id="CHEBI:57967"/>
        <dbReference type="ChEBI" id="CHEBI:137386"/>
        <dbReference type="ChEBI" id="CHEBI:191199"/>
    </reaction>
    <physiologicalReaction direction="left-to-right" evidence="1">
        <dbReference type="Rhea" id="RHEA:71656"/>
    </physiologicalReaction>
</comment>
<dbReference type="CDD" id="cd02901">
    <property type="entry name" value="Macro_Poa1p-like"/>
    <property type="match status" value="1"/>
</dbReference>
<organism evidence="3 4">
    <name type="scientific">Aurantimonas manganoxydans (strain ATCC BAA-1229 / DSM 21871 / SI85-9A1)</name>
    <dbReference type="NCBI Taxonomy" id="287752"/>
    <lineage>
        <taxon>Bacteria</taxon>
        <taxon>Pseudomonadati</taxon>
        <taxon>Pseudomonadota</taxon>
        <taxon>Alphaproteobacteria</taxon>
        <taxon>Hyphomicrobiales</taxon>
        <taxon>Aurantimonadaceae</taxon>
        <taxon>Aurantimonas</taxon>
    </lineage>
</organism>
<dbReference type="Proteomes" id="UP000000321">
    <property type="component" value="Unassembled WGS sequence"/>
</dbReference>